<evidence type="ECO:0000256" key="1">
    <source>
        <dbReference type="SAM" id="Phobius"/>
    </source>
</evidence>
<keyword evidence="1" id="KW-1133">Transmembrane helix</keyword>
<keyword evidence="1" id="KW-0472">Membrane</keyword>
<dbReference type="Proteomes" id="UP000238312">
    <property type="component" value="Unassembled WGS sequence"/>
</dbReference>
<dbReference type="AlphaFoldDB" id="A0A2T0MDW7"/>
<name>A0A2T0MDW7_9ACTN</name>
<feature type="transmembrane region" description="Helical" evidence="1">
    <location>
        <begin position="38"/>
        <end position="59"/>
    </location>
</feature>
<keyword evidence="1" id="KW-0812">Transmembrane</keyword>
<sequence>MDALRRALGGLSLLYALTFATFALLHAGIGLGPLREPVIVPAAIVETLCAAAMLAGAYGALADRPAAWDRLLYAHATALGGVLLGMLAQAFGPGGGTTLLTWYHSTMAFVLTAGLAGAFYVSRVRR</sequence>
<feature type="transmembrane region" description="Helical" evidence="1">
    <location>
        <begin position="12"/>
        <end position="32"/>
    </location>
</feature>
<dbReference type="OrthoDB" id="3542134at2"/>
<feature type="transmembrane region" description="Helical" evidence="1">
    <location>
        <begin position="71"/>
        <end position="90"/>
    </location>
</feature>
<dbReference type="RefSeq" id="WP_106250437.1">
    <property type="nucleotide sequence ID" value="NZ_PVNG01000026.1"/>
</dbReference>
<evidence type="ECO:0000313" key="2">
    <source>
        <dbReference type="EMBL" id="PRX55689.1"/>
    </source>
</evidence>
<proteinExistence type="predicted"/>
<protein>
    <submittedName>
        <fullName evidence="2">Uncharacterized protein</fullName>
    </submittedName>
</protein>
<accession>A0A2T0MDW7</accession>
<gene>
    <name evidence="2" type="ORF">B0I32_126151</name>
</gene>
<comment type="caution">
    <text evidence="2">The sequence shown here is derived from an EMBL/GenBank/DDBJ whole genome shotgun (WGS) entry which is preliminary data.</text>
</comment>
<keyword evidence="3" id="KW-1185">Reference proteome</keyword>
<reference evidence="2 3" key="1">
    <citation type="submission" date="2018-03" db="EMBL/GenBank/DDBJ databases">
        <title>Genomic Encyclopedia of Type Strains, Phase III (KMG-III): the genomes of soil and plant-associated and newly described type strains.</title>
        <authorList>
            <person name="Whitman W."/>
        </authorList>
    </citation>
    <scope>NUCLEOTIDE SEQUENCE [LARGE SCALE GENOMIC DNA]</scope>
    <source>
        <strain evidence="2 3">CGMCC 4.7104</strain>
    </source>
</reference>
<feature type="transmembrane region" description="Helical" evidence="1">
    <location>
        <begin position="102"/>
        <end position="121"/>
    </location>
</feature>
<organism evidence="2 3">
    <name type="scientific">Nonomuraea fuscirosea</name>
    <dbReference type="NCBI Taxonomy" id="1291556"/>
    <lineage>
        <taxon>Bacteria</taxon>
        <taxon>Bacillati</taxon>
        <taxon>Actinomycetota</taxon>
        <taxon>Actinomycetes</taxon>
        <taxon>Streptosporangiales</taxon>
        <taxon>Streptosporangiaceae</taxon>
        <taxon>Nonomuraea</taxon>
    </lineage>
</organism>
<evidence type="ECO:0000313" key="3">
    <source>
        <dbReference type="Proteomes" id="UP000238312"/>
    </source>
</evidence>
<dbReference type="EMBL" id="PVNG01000026">
    <property type="protein sequence ID" value="PRX55689.1"/>
    <property type="molecule type" value="Genomic_DNA"/>
</dbReference>